<accession>A0A6B0S1I8</accession>
<comment type="caution">
    <text evidence="2">The sequence shown here is derived from an EMBL/GenBank/DDBJ whole genome shotgun (WGS) entry which is preliminary data.</text>
</comment>
<protein>
    <submittedName>
        <fullName evidence="2">Uncharacterized protein</fullName>
    </submittedName>
</protein>
<evidence type="ECO:0000313" key="3">
    <source>
        <dbReference type="Proteomes" id="UP000322234"/>
    </source>
</evidence>
<keyword evidence="3" id="KW-1185">Reference proteome</keyword>
<feature type="compositionally biased region" description="Low complexity" evidence="1">
    <location>
        <begin position="144"/>
        <end position="153"/>
    </location>
</feature>
<proteinExistence type="predicted"/>
<gene>
    <name evidence="2" type="ORF">E5288_WYG003581</name>
</gene>
<evidence type="ECO:0000313" key="2">
    <source>
        <dbReference type="EMBL" id="MXQ93243.1"/>
    </source>
</evidence>
<feature type="compositionally biased region" description="Basic and acidic residues" evidence="1">
    <location>
        <begin position="154"/>
        <end position="164"/>
    </location>
</feature>
<evidence type="ECO:0000256" key="1">
    <source>
        <dbReference type="SAM" id="MobiDB-lite"/>
    </source>
</evidence>
<feature type="compositionally biased region" description="Pro residues" evidence="1">
    <location>
        <begin position="1"/>
        <end position="10"/>
    </location>
</feature>
<dbReference type="Proteomes" id="UP000322234">
    <property type="component" value="Unassembled WGS sequence"/>
</dbReference>
<reference evidence="2" key="1">
    <citation type="submission" date="2019-10" db="EMBL/GenBank/DDBJ databases">
        <title>The sequence and de novo assembly of the wild yak genome.</title>
        <authorList>
            <person name="Liu Y."/>
        </authorList>
    </citation>
    <scope>NUCLEOTIDE SEQUENCE [LARGE SCALE GENOMIC DNA]</scope>
    <source>
        <strain evidence="2">WY2019</strain>
    </source>
</reference>
<sequence>MSPPYVPMAPAPRAADPHLPDSPPPSIPSPPPDAPEAVVPPWPAIPEPMCTRLWSAQGPADSALQMPLRETQGLQHFATDGILHEGGPKLEGFAGKNATELLEIANKVFVNRNQTARREAEKRMKQKVALLAAALSKPCPTPPRRGTTPQGKGPRSERERSPQP</sequence>
<feature type="region of interest" description="Disordered" evidence="1">
    <location>
        <begin position="133"/>
        <end position="164"/>
    </location>
</feature>
<dbReference type="EMBL" id="VBQZ03000091">
    <property type="protein sequence ID" value="MXQ93243.1"/>
    <property type="molecule type" value="Genomic_DNA"/>
</dbReference>
<feature type="region of interest" description="Disordered" evidence="1">
    <location>
        <begin position="1"/>
        <end position="42"/>
    </location>
</feature>
<feature type="compositionally biased region" description="Pro residues" evidence="1">
    <location>
        <begin position="20"/>
        <end position="42"/>
    </location>
</feature>
<dbReference type="AlphaFoldDB" id="A0A6B0S1I8"/>
<name>A0A6B0S1I8_9CETA</name>
<organism evidence="2 3">
    <name type="scientific">Bos mutus</name>
    <name type="common">wild yak</name>
    <dbReference type="NCBI Taxonomy" id="72004"/>
    <lineage>
        <taxon>Eukaryota</taxon>
        <taxon>Metazoa</taxon>
        <taxon>Chordata</taxon>
        <taxon>Craniata</taxon>
        <taxon>Vertebrata</taxon>
        <taxon>Euteleostomi</taxon>
        <taxon>Mammalia</taxon>
        <taxon>Eutheria</taxon>
        <taxon>Laurasiatheria</taxon>
        <taxon>Artiodactyla</taxon>
        <taxon>Ruminantia</taxon>
        <taxon>Pecora</taxon>
        <taxon>Bovidae</taxon>
        <taxon>Bovinae</taxon>
        <taxon>Bos</taxon>
    </lineage>
</organism>